<accession>A0ABS6EBJ8</accession>
<dbReference type="Pfam" id="PF08761">
    <property type="entry name" value="dUTPase_2"/>
    <property type="match status" value="1"/>
</dbReference>
<keyword evidence="2" id="KW-1185">Reference proteome</keyword>
<dbReference type="InterPro" id="IPR014871">
    <property type="entry name" value="dUTPase/dCTP_pyrophosphatase"/>
</dbReference>
<dbReference type="RefSeq" id="WP_216522458.1">
    <property type="nucleotide sequence ID" value="NZ_JAHLPM010000031.1"/>
</dbReference>
<dbReference type="CDD" id="cd11527">
    <property type="entry name" value="NTP-PPase_dUTPase"/>
    <property type="match status" value="1"/>
</dbReference>
<protein>
    <submittedName>
        <fullName evidence="1">dUTP diphosphatase</fullName>
    </submittedName>
</protein>
<evidence type="ECO:0000313" key="2">
    <source>
        <dbReference type="Proteomes" id="UP000749471"/>
    </source>
</evidence>
<dbReference type="EMBL" id="JAHLPM010000031">
    <property type="protein sequence ID" value="MBU5440310.1"/>
    <property type="molecule type" value="Genomic_DNA"/>
</dbReference>
<evidence type="ECO:0000313" key="1">
    <source>
        <dbReference type="EMBL" id="MBU5440310.1"/>
    </source>
</evidence>
<gene>
    <name evidence="1" type="ORF">KQI42_20145</name>
</gene>
<name>A0ABS6EBJ8_9FIRM</name>
<dbReference type="PIRSF" id="PIRSF030140">
    <property type="entry name" value="UCP030140"/>
    <property type="match status" value="1"/>
</dbReference>
<sequence length="174" mass="20562">MNLEKLYKMQDELDQHILENARKRNIEMSKAELLDKTILALLVEVGELANATRCFKHWSTKGPESKERLLDELADIWHFYLSIGNQIGLRLENDDSVPDEHPNNLVDCFISVYYWVNKFEDCTSSLEKRTFVAHTELGRWLAILAHKLGFTDKEVEQAYMKKHEENYRRQREGY</sequence>
<comment type="caution">
    <text evidence="1">The sequence shown here is derived from an EMBL/GenBank/DDBJ whole genome shotgun (WGS) entry which is preliminary data.</text>
</comment>
<dbReference type="InterPro" id="IPR016947">
    <property type="entry name" value="UCP030140"/>
</dbReference>
<proteinExistence type="predicted"/>
<organism evidence="1 2">
    <name type="scientific">Tissierella simiarum</name>
    <dbReference type="NCBI Taxonomy" id="2841534"/>
    <lineage>
        <taxon>Bacteria</taxon>
        <taxon>Bacillati</taxon>
        <taxon>Bacillota</taxon>
        <taxon>Tissierellia</taxon>
        <taxon>Tissierellales</taxon>
        <taxon>Tissierellaceae</taxon>
        <taxon>Tissierella</taxon>
    </lineage>
</organism>
<reference evidence="1 2" key="1">
    <citation type="submission" date="2021-06" db="EMBL/GenBank/DDBJ databases">
        <authorList>
            <person name="Sun Q."/>
            <person name="Li D."/>
        </authorList>
    </citation>
    <scope>NUCLEOTIDE SEQUENCE [LARGE SCALE GENOMIC DNA]</scope>
    <source>
        <strain evidence="1 2">MSJ-40</strain>
    </source>
</reference>
<dbReference type="Proteomes" id="UP000749471">
    <property type="component" value="Unassembled WGS sequence"/>
</dbReference>